<protein>
    <submittedName>
        <fullName evidence="2">DUF397 domain-containing protein</fullName>
    </submittedName>
</protein>
<evidence type="ECO:0000313" key="2">
    <source>
        <dbReference type="EMBL" id="WLQ45190.1"/>
    </source>
</evidence>
<name>A0ABY9IEF9_9ACTN</name>
<dbReference type="Pfam" id="PF04149">
    <property type="entry name" value="DUF397"/>
    <property type="match status" value="1"/>
</dbReference>
<proteinExistence type="predicted"/>
<accession>A0ABY9IEF9</accession>
<dbReference type="EMBL" id="CP120992">
    <property type="protein sequence ID" value="WLQ45190.1"/>
    <property type="molecule type" value="Genomic_DNA"/>
</dbReference>
<keyword evidence="3" id="KW-1185">Reference proteome</keyword>
<feature type="domain" description="DUF397" evidence="1">
    <location>
        <begin position="12"/>
        <end position="51"/>
    </location>
</feature>
<reference evidence="2 3" key="1">
    <citation type="submission" date="2023-03" db="EMBL/GenBank/DDBJ databases">
        <title>Isolation and description of six Streptomyces strains from soil environments, able to metabolize different microbial glucans.</title>
        <authorList>
            <person name="Widen T."/>
            <person name="Larsbrink J."/>
        </authorList>
    </citation>
    <scope>NUCLEOTIDE SEQUENCE [LARGE SCALE GENOMIC DNA]</scope>
    <source>
        <strain evidence="2 3">Mut2</strain>
    </source>
</reference>
<evidence type="ECO:0000259" key="1">
    <source>
        <dbReference type="Pfam" id="PF04149"/>
    </source>
</evidence>
<dbReference type="InterPro" id="IPR007278">
    <property type="entry name" value="DUF397"/>
</dbReference>
<sequence>MCRWSGEPGAVGGVDCLEAAADYPNVVSVRDSKTGRLVLALPASAWMAFATRGAGL</sequence>
<dbReference type="Proteomes" id="UP001229952">
    <property type="component" value="Chromosome"/>
</dbReference>
<organism evidence="2 3">
    <name type="scientific">Streptomyces laculatispora</name>
    <dbReference type="NCBI Taxonomy" id="887464"/>
    <lineage>
        <taxon>Bacteria</taxon>
        <taxon>Bacillati</taxon>
        <taxon>Actinomycetota</taxon>
        <taxon>Actinomycetes</taxon>
        <taxon>Kitasatosporales</taxon>
        <taxon>Streptomycetaceae</taxon>
        <taxon>Streptomyces</taxon>
    </lineage>
</organism>
<evidence type="ECO:0000313" key="3">
    <source>
        <dbReference type="Proteomes" id="UP001229952"/>
    </source>
</evidence>
<gene>
    <name evidence="2" type="ORF">P8A22_04960</name>
</gene>